<comment type="caution">
    <text evidence="3">The sequence shown here is derived from an EMBL/GenBank/DDBJ whole genome shotgun (WGS) entry which is preliminary data.</text>
</comment>
<gene>
    <name evidence="3" type="ORF">CLV85_1962</name>
</gene>
<reference evidence="3 4" key="1">
    <citation type="submission" date="2017-11" db="EMBL/GenBank/DDBJ databases">
        <title>Genomic Encyclopedia of Archaeal and Bacterial Type Strains, Phase II (KMG-II): From Individual Species to Whole Genera.</title>
        <authorList>
            <person name="Goeker M."/>
        </authorList>
    </citation>
    <scope>NUCLEOTIDE SEQUENCE [LARGE SCALE GENOMIC DNA]</scope>
    <source>
        <strain evidence="3 4">DSM 16400</strain>
    </source>
</reference>
<sequence>MEQATNVVRSLRAALVVIATLLAVVALLAMHSVAADAAPAVTGHAVAQSSAASHDSEPSSVEHCPCPSDSDSSMSMAECTPIAALTGVVAPASLRSQCALAGPLPASHSLNTGAILGAPAPSLHALSINRT</sequence>
<feature type="signal peptide" evidence="2">
    <location>
        <begin position="1"/>
        <end position="37"/>
    </location>
</feature>
<proteinExistence type="predicted"/>
<dbReference type="EMBL" id="PGFH01000002">
    <property type="protein sequence ID" value="PJJ78392.1"/>
    <property type="molecule type" value="Genomic_DNA"/>
</dbReference>
<evidence type="ECO:0000256" key="2">
    <source>
        <dbReference type="SAM" id="SignalP"/>
    </source>
</evidence>
<name>A0A2M9D2I2_9MICO</name>
<dbReference type="Proteomes" id="UP000231742">
    <property type="component" value="Unassembled WGS sequence"/>
</dbReference>
<feature type="region of interest" description="Disordered" evidence="1">
    <location>
        <begin position="45"/>
        <end position="75"/>
    </location>
</feature>
<keyword evidence="4" id="KW-1185">Reference proteome</keyword>
<dbReference type="AlphaFoldDB" id="A0A2M9D2I2"/>
<dbReference type="RefSeq" id="WP_100389437.1">
    <property type="nucleotide sequence ID" value="NZ_PGFH01000002.1"/>
</dbReference>
<organism evidence="3 4">
    <name type="scientific">Salinibacterium amurskyense</name>
    <dbReference type="NCBI Taxonomy" id="205941"/>
    <lineage>
        <taxon>Bacteria</taxon>
        <taxon>Bacillati</taxon>
        <taxon>Actinomycetota</taxon>
        <taxon>Actinomycetes</taxon>
        <taxon>Micrococcales</taxon>
        <taxon>Microbacteriaceae</taxon>
        <taxon>Salinibacterium</taxon>
    </lineage>
</organism>
<evidence type="ECO:0000313" key="4">
    <source>
        <dbReference type="Proteomes" id="UP000231742"/>
    </source>
</evidence>
<protein>
    <submittedName>
        <fullName evidence="3">Uncharacterized protein</fullName>
    </submittedName>
</protein>
<accession>A0A2M9D2I2</accession>
<feature type="chain" id="PRO_5014644034" evidence="2">
    <location>
        <begin position="38"/>
        <end position="131"/>
    </location>
</feature>
<evidence type="ECO:0000256" key="1">
    <source>
        <dbReference type="SAM" id="MobiDB-lite"/>
    </source>
</evidence>
<keyword evidence="2" id="KW-0732">Signal</keyword>
<feature type="compositionally biased region" description="Low complexity" evidence="1">
    <location>
        <begin position="64"/>
        <end position="75"/>
    </location>
</feature>
<evidence type="ECO:0000313" key="3">
    <source>
        <dbReference type="EMBL" id="PJJ78392.1"/>
    </source>
</evidence>